<sequence length="143" mass="16335">MAKLKNYLVSVLIFFFIFSCKEEKKATQSEGPSQMEQVMAVHDEVMPKMGKIGRLVGELKSKIDSTEQGMAYEKAMKDLQDANKSMMDWMQGFGNRFDSDEILNGKALSEEKQRWLDEEEAKMNQVKEKINSSIAKAEALLKQ</sequence>
<accession>A0A967E9S3</accession>
<dbReference type="Proteomes" id="UP000707206">
    <property type="component" value="Unassembled WGS sequence"/>
</dbReference>
<proteinExistence type="predicted"/>
<evidence type="ECO:0000313" key="3">
    <source>
        <dbReference type="Proteomes" id="UP000707206"/>
    </source>
</evidence>
<keyword evidence="3" id="KW-1185">Reference proteome</keyword>
<evidence type="ECO:0008006" key="4">
    <source>
        <dbReference type="Google" id="ProtNLM"/>
    </source>
</evidence>
<name>A0A967E9S3_9FLAO</name>
<dbReference type="EMBL" id="VIKU02000001">
    <property type="protein sequence ID" value="NHF58741.1"/>
    <property type="molecule type" value="Genomic_DNA"/>
</dbReference>
<keyword evidence="1" id="KW-0175">Coiled coil</keyword>
<reference evidence="2" key="2">
    <citation type="submission" date="2020-03" db="EMBL/GenBank/DDBJ databases">
        <title>Flavobacteriaceae bacterium strain TP-CH-4, a member of the family Flavobacteriaceae isolated from a deep-sea seamount.</title>
        <authorList>
            <person name="Zhang D.-C."/>
        </authorList>
    </citation>
    <scope>NUCLEOTIDE SEQUENCE</scope>
    <source>
        <strain evidence="2">TP-CH-4</strain>
    </source>
</reference>
<dbReference type="AlphaFoldDB" id="A0A967E9S3"/>
<gene>
    <name evidence="2" type="ORF">FK220_005280</name>
</gene>
<dbReference type="PROSITE" id="PS51257">
    <property type="entry name" value="PROKAR_LIPOPROTEIN"/>
    <property type="match status" value="1"/>
</dbReference>
<feature type="coiled-coil region" evidence="1">
    <location>
        <begin position="116"/>
        <end position="143"/>
    </location>
</feature>
<comment type="caution">
    <text evidence="2">The sequence shown here is derived from an EMBL/GenBank/DDBJ whole genome shotgun (WGS) entry which is preliminary data.</text>
</comment>
<evidence type="ECO:0000313" key="2">
    <source>
        <dbReference type="EMBL" id="NHF58741.1"/>
    </source>
</evidence>
<protein>
    <recommendedName>
        <fullName evidence="4">Viral A-type inclusion protein</fullName>
    </recommendedName>
</protein>
<evidence type="ECO:0000256" key="1">
    <source>
        <dbReference type="SAM" id="Coils"/>
    </source>
</evidence>
<dbReference type="RefSeq" id="WP_152573213.1">
    <property type="nucleotide sequence ID" value="NZ_VIKU02000001.1"/>
</dbReference>
<organism evidence="2 3">
    <name type="scientific">Pelagihabitans pacificus</name>
    <dbReference type="NCBI Taxonomy" id="2696054"/>
    <lineage>
        <taxon>Bacteria</taxon>
        <taxon>Pseudomonadati</taxon>
        <taxon>Bacteroidota</taxon>
        <taxon>Flavobacteriia</taxon>
        <taxon>Flavobacteriales</taxon>
        <taxon>Flavobacteriaceae</taxon>
        <taxon>Pelagihabitans</taxon>
    </lineage>
</organism>
<reference evidence="2" key="1">
    <citation type="submission" date="2019-07" db="EMBL/GenBank/DDBJ databases">
        <authorList>
            <person name="De-Chao Zhang Q."/>
        </authorList>
    </citation>
    <scope>NUCLEOTIDE SEQUENCE</scope>
    <source>
        <strain evidence="2">TP-CH-4</strain>
    </source>
</reference>